<proteinExistence type="predicted"/>
<accession>A0A1G9IQL0</accession>
<sequence>MISFLEQIRTPKNDLTASKKIINTILIFILGISLGIFSKWLDNMMVDNNIWWQYVLEMLDLRNIFSMIGVWILIAVSISVFSSTPLRASINVFLFFLGMNISYHMYTVVFAGFNPMSYMMIWYTIMLLSPFMAFICWYAKGCGTLSFIINIAVIAVMILCSFSLGMWYFYFTSAINTIFFIITLIVLYDTPKKSICSLISAIVLAYLLRFFI</sequence>
<evidence type="ECO:0000313" key="2">
    <source>
        <dbReference type="EMBL" id="SDL27452.1"/>
    </source>
</evidence>
<dbReference type="AlphaFoldDB" id="A0A1G9IQL0"/>
<feature type="transmembrane region" description="Helical" evidence="1">
    <location>
        <begin position="119"/>
        <end position="138"/>
    </location>
</feature>
<feature type="transmembrane region" description="Helical" evidence="1">
    <location>
        <begin position="61"/>
        <end position="81"/>
    </location>
</feature>
<gene>
    <name evidence="2" type="ORF">SAMN04515677_101342</name>
</gene>
<feature type="transmembrane region" description="Helical" evidence="1">
    <location>
        <begin position="93"/>
        <end position="113"/>
    </location>
</feature>
<feature type="transmembrane region" description="Helical" evidence="1">
    <location>
        <begin position="145"/>
        <end position="164"/>
    </location>
</feature>
<dbReference type="EMBL" id="FNGW01000001">
    <property type="protein sequence ID" value="SDL27452.1"/>
    <property type="molecule type" value="Genomic_DNA"/>
</dbReference>
<organism evidence="2 3">
    <name type="scientific">Romboutsia lituseburensis DSM 797</name>
    <dbReference type="NCBI Taxonomy" id="1121325"/>
    <lineage>
        <taxon>Bacteria</taxon>
        <taxon>Bacillati</taxon>
        <taxon>Bacillota</taxon>
        <taxon>Clostridia</taxon>
        <taxon>Peptostreptococcales</taxon>
        <taxon>Peptostreptococcaceae</taxon>
        <taxon>Romboutsia</taxon>
    </lineage>
</organism>
<keyword evidence="3" id="KW-1185">Reference proteome</keyword>
<keyword evidence="1" id="KW-0812">Transmembrane</keyword>
<dbReference type="Proteomes" id="UP000199068">
    <property type="component" value="Unassembled WGS sequence"/>
</dbReference>
<feature type="transmembrane region" description="Helical" evidence="1">
    <location>
        <begin position="21"/>
        <end position="41"/>
    </location>
</feature>
<protein>
    <submittedName>
        <fullName evidence="2">Uncharacterized protein</fullName>
    </submittedName>
</protein>
<dbReference type="STRING" id="1121325.SAMN04515677_101342"/>
<dbReference type="RefSeq" id="WP_092722232.1">
    <property type="nucleotide sequence ID" value="NZ_FNGW01000001.1"/>
</dbReference>
<evidence type="ECO:0000313" key="3">
    <source>
        <dbReference type="Proteomes" id="UP000199068"/>
    </source>
</evidence>
<keyword evidence="1" id="KW-0472">Membrane</keyword>
<keyword evidence="1" id="KW-1133">Transmembrane helix</keyword>
<evidence type="ECO:0000256" key="1">
    <source>
        <dbReference type="SAM" id="Phobius"/>
    </source>
</evidence>
<feature type="transmembrane region" description="Helical" evidence="1">
    <location>
        <begin position="170"/>
        <end position="188"/>
    </location>
</feature>
<reference evidence="2 3" key="1">
    <citation type="submission" date="2016-10" db="EMBL/GenBank/DDBJ databases">
        <authorList>
            <person name="de Groot N.N."/>
        </authorList>
    </citation>
    <scope>NUCLEOTIDE SEQUENCE [LARGE SCALE GENOMIC DNA]</scope>
    <source>
        <strain evidence="2 3">DSM 797</strain>
    </source>
</reference>
<feature type="transmembrane region" description="Helical" evidence="1">
    <location>
        <begin position="195"/>
        <end position="211"/>
    </location>
</feature>
<name>A0A1G9IQL0_9FIRM</name>